<evidence type="ECO:0000313" key="2">
    <source>
        <dbReference type="Proteomes" id="UP000095601"/>
    </source>
</evidence>
<dbReference type="Proteomes" id="UP000095601">
    <property type="component" value="Unassembled WGS sequence"/>
</dbReference>
<gene>
    <name evidence="1" type="ORF">BHF72_1480</name>
</gene>
<dbReference type="EMBL" id="MKGI01000012">
    <property type="protein sequence ID" value="OEL12023.1"/>
    <property type="molecule type" value="Genomic_DNA"/>
</dbReference>
<proteinExistence type="predicted"/>
<dbReference type="KEGG" id="cnr:EB819_01775"/>
<dbReference type="OrthoDB" id="1098203at2"/>
<dbReference type="AlphaFoldDB" id="A0A1E5UGK1"/>
<comment type="caution">
    <text evidence="1">The sequence shown here is derived from an EMBL/GenBank/DDBJ whole genome shotgun (WGS) entry which is preliminary data.</text>
</comment>
<name>A0A1E5UGK1_9FLAO</name>
<sequence length="129" mass="15084">MKADVQYNDFVGTAAADISDFLGTKYGNSLESFGKYFKLDLNRFEVIGLSIYGTENHYISLLCIDKKKTTDEKEHITSLSVDIKDDKEFLSFLFKRLHLVLHSRFDDKYPSLDYDEEANFDDYHEKEEE</sequence>
<accession>A0A1E5UGK1</accession>
<protein>
    <submittedName>
        <fullName evidence="1">Uncharacterized protein</fullName>
    </submittedName>
</protein>
<dbReference type="RefSeq" id="WP_069797140.1">
    <property type="nucleotide sequence ID" value="NZ_CP034157.1"/>
</dbReference>
<reference evidence="1 2" key="1">
    <citation type="submission" date="2016-09" db="EMBL/GenBank/DDBJ databases">
        <authorList>
            <person name="Capua I."/>
            <person name="De Benedictis P."/>
            <person name="Joannis T."/>
            <person name="Lombin L.H."/>
            <person name="Cattoli G."/>
        </authorList>
    </citation>
    <scope>NUCLEOTIDE SEQUENCE [LARGE SCALE GENOMIC DNA]</scope>
    <source>
        <strain evidence="1 2">NRS-1</strain>
    </source>
</reference>
<keyword evidence="2" id="KW-1185">Reference proteome</keyword>
<evidence type="ECO:0000313" key="1">
    <source>
        <dbReference type="EMBL" id="OEL12023.1"/>
    </source>
</evidence>
<organism evidence="1 2">
    <name type="scientific">Cloacibacterium normanense</name>
    <dbReference type="NCBI Taxonomy" id="237258"/>
    <lineage>
        <taxon>Bacteria</taxon>
        <taxon>Pseudomonadati</taxon>
        <taxon>Bacteroidota</taxon>
        <taxon>Flavobacteriia</taxon>
        <taxon>Flavobacteriales</taxon>
        <taxon>Weeksellaceae</taxon>
    </lineage>
</organism>